<feature type="compositionally biased region" description="Low complexity" evidence="1">
    <location>
        <begin position="208"/>
        <end position="235"/>
    </location>
</feature>
<feature type="compositionally biased region" description="Polar residues" evidence="1">
    <location>
        <begin position="288"/>
        <end position="308"/>
    </location>
</feature>
<feature type="region of interest" description="Disordered" evidence="1">
    <location>
        <begin position="385"/>
        <end position="429"/>
    </location>
</feature>
<organism evidence="2 3">
    <name type="scientific">Leptomonas seymouri</name>
    <dbReference type="NCBI Taxonomy" id="5684"/>
    <lineage>
        <taxon>Eukaryota</taxon>
        <taxon>Discoba</taxon>
        <taxon>Euglenozoa</taxon>
        <taxon>Kinetoplastea</taxon>
        <taxon>Metakinetoplastina</taxon>
        <taxon>Trypanosomatida</taxon>
        <taxon>Trypanosomatidae</taxon>
        <taxon>Leishmaniinae</taxon>
        <taxon>Leptomonas</taxon>
    </lineage>
</organism>
<feature type="region of interest" description="Disordered" evidence="1">
    <location>
        <begin position="187"/>
        <end position="308"/>
    </location>
</feature>
<dbReference type="OMA" id="AFPSEWD"/>
<evidence type="ECO:0000256" key="1">
    <source>
        <dbReference type="SAM" id="MobiDB-lite"/>
    </source>
</evidence>
<keyword evidence="3" id="KW-1185">Reference proteome</keyword>
<comment type="caution">
    <text evidence="2">The sequence shown here is derived from an EMBL/GenBank/DDBJ whole genome shotgun (WGS) entry which is preliminary data.</text>
</comment>
<gene>
    <name evidence="2" type="ORF">ABL78_6801</name>
</gene>
<accession>A0A0N1IIJ2</accession>
<feature type="compositionally biased region" description="Basic and acidic residues" evidence="1">
    <location>
        <begin position="190"/>
        <end position="201"/>
    </location>
</feature>
<reference evidence="2 3" key="1">
    <citation type="journal article" date="2015" name="PLoS Pathog.">
        <title>Leptomonas seymouri: Adaptations to the Dixenous Life Cycle Analyzed by Genome Sequencing, Transcriptome Profiling and Co-infection with Leishmania donovani.</title>
        <authorList>
            <person name="Kraeva N."/>
            <person name="Butenko A."/>
            <person name="Hlavacova J."/>
            <person name="Kostygov A."/>
            <person name="Myskova J."/>
            <person name="Grybchuk D."/>
            <person name="Lestinova T."/>
            <person name="Votypka J."/>
            <person name="Volf P."/>
            <person name="Opperdoes F."/>
            <person name="Flegontov P."/>
            <person name="Lukes J."/>
            <person name="Yurchenko V."/>
        </authorList>
    </citation>
    <scope>NUCLEOTIDE SEQUENCE [LARGE SCALE GENOMIC DNA]</scope>
    <source>
        <strain evidence="2 3">ATCC 30220</strain>
    </source>
</reference>
<evidence type="ECO:0000313" key="2">
    <source>
        <dbReference type="EMBL" id="KPI84155.1"/>
    </source>
</evidence>
<dbReference type="EMBL" id="LJSK01000285">
    <property type="protein sequence ID" value="KPI84155.1"/>
    <property type="molecule type" value="Genomic_DNA"/>
</dbReference>
<dbReference type="Proteomes" id="UP000038009">
    <property type="component" value="Unassembled WGS sequence"/>
</dbReference>
<feature type="compositionally biased region" description="Low complexity" evidence="1">
    <location>
        <begin position="251"/>
        <end position="262"/>
    </location>
</feature>
<feature type="compositionally biased region" description="Basic and acidic residues" evidence="1">
    <location>
        <begin position="393"/>
        <end position="407"/>
    </location>
</feature>
<protein>
    <submittedName>
        <fullName evidence="2">Uncharacterized protein</fullName>
    </submittedName>
</protein>
<name>A0A0N1IIJ2_LEPSE</name>
<evidence type="ECO:0000313" key="3">
    <source>
        <dbReference type="Proteomes" id="UP000038009"/>
    </source>
</evidence>
<sequence length="497" mass="53665">MPCLSSSSCAAEGIVLTDSVSDVQHDLPGRRSVLPPAPTSSQLLSVLHEAAQLLPMPPATDTSTVERRSEGVSAQLEVSSASLSPEYASYIRRQCPTSRRVQSSFAAAGAHSMLGEMLQFFAVSLTRLFTEGVESEAVLSFPTEWEQRLNAPSADALREKYLYELQGFSTLFTYLWGCVAASHPPACLPKMEDGREGERGRKEKRSARVSTAAPSPSTSLSPSPISSALLPCSSAQHKPNEGSDNKVQQETPTAVAVDPVAANGRAPPRPQLVKFPDNSKTQCHDSLITPSSNSANQTKTSNASTTQLDTMTSKSIAFLSPSATNCSSRSSDTLLPGSARRKHSLTVFKAQTAFGEASTPSHGLKVAAKGRGHFLPSLTLEGIVPPGQLPRLKNSEESAPRGREKGRPRALSLLGTSPPLRKSTPHISPSAKQLAIQQLMEQERERELKRALGVRNVRNFAKEDDMQGYLQAFQKNMLCVLGDEEDREKECADSEKW</sequence>
<dbReference type="OrthoDB" id="250059at2759"/>
<proteinExistence type="predicted"/>
<dbReference type="VEuPathDB" id="TriTrypDB:Lsey_0285_0120"/>
<dbReference type="AlphaFoldDB" id="A0A0N1IIJ2"/>